<dbReference type="PANTHER" id="PTHR19338">
    <property type="entry name" value="TRANSLOCASE OF INNER MITOCHONDRIAL MEMBRANE 13 HOMOLOG"/>
    <property type="match status" value="1"/>
</dbReference>
<dbReference type="InterPro" id="IPR038005">
    <property type="entry name" value="RX-like_CC"/>
</dbReference>
<dbReference type="InterPro" id="IPR027417">
    <property type="entry name" value="P-loop_NTPase"/>
</dbReference>
<reference evidence="8 9" key="1">
    <citation type="journal article" date="2019" name="Sci. Rep.">
        <title>A high-quality genome of Eragrostis curvula grass provides insights into Poaceae evolution and supports new strategies to enhance forage quality.</title>
        <authorList>
            <person name="Carballo J."/>
            <person name="Santos B.A.C.M."/>
            <person name="Zappacosta D."/>
            <person name="Garbus I."/>
            <person name="Selva J.P."/>
            <person name="Gallo C.A."/>
            <person name="Diaz A."/>
            <person name="Albertini E."/>
            <person name="Caccamo M."/>
            <person name="Echenique V."/>
        </authorList>
    </citation>
    <scope>NUCLEOTIDE SEQUENCE [LARGE SCALE GENOMIC DNA]</scope>
    <source>
        <strain evidence="9">cv. Victoria</strain>
        <tissue evidence="8">Leaf</tissue>
    </source>
</reference>
<evidence type="ECO:0000256" key="1">
    <source>
        <dbReference type="ARBA" id="ARBA00008894"/>
    </source>
</evidence>
<dbReference type="InterPro" id="IPR002182">
    <property type="entry name" value="NB-ARC"/>
</dbReference>
<dbReference type="Pfam" id="PF18052">
    <property type="entry name" value="Rx_N"/>
    <property type="match status" value="1"/>
</dbReference>
<gene>
    <name evidence="8" type="ORF">EJB05_09724</name>
</gene>
<dbReference type="Gene3D" id="3.40.50.300">
    <property type="entry name" value="P-loop containing nucleotide triphosphate hydrolases"/>
    <property type="match status" value="1"/>
</dbReference>
<dbReference type="SUPFAM" id="SSF52540">
    <property type="entry name" value="P-loop containing nucleoside triphosphate hydrolases"/>
    <property type="match status" value="1"/>
</dbReference>
<organism evidence="8 9">
    <name type="scientific">Eragrostis curvula</name>
    <name type="common">weeping love grass</name>
    <dbReference type="NCBI Taxonomy" id="38414"/>
    <lineage>
        <taxon>Eukaryota</taxon>
        <taxon>Viridiplantae</taxon>
        <taxon>Streptophyta</taxon>
        <taxon>Embryophyta</taxon>
        <taxon>Tracheophyta</taxon>
        <taxon>Spermatophyta</taxon>
        <taxon>Magnoliopsida</taxon>
        <taxon>Liliopsida</taxon>
        <taxon>Poales</taxon>
        <taxon>Poaceae</taxon>
        <taxon>PACMAD clade</taxon>
        <taxon>Chloridoideae</taxon>
        <taxon>Eragrostideae</taxon>
        <taxon>Eragrostidinae</taxon>
        <taxon>Eragrostis</taxon>
    </lineage>
</organism>
<evidence type="ECO:0000256" key="3">
    <source>
        <dbReference type="ARBA" id="ARBA00022737"/>
    </source>
</evidence>
<evidence type="ECO:0000313" key="9">
    <source>
        <dbReference type="Proteomes" id="UP000324897"/>
    </source>
</evidence>
<dbReference type="Pfam" id="PF00931">
    <property type="entry name" value="NB-ARC"/>
    <property type="match status" value="1"/>
</dbReference>
<comment type="similarity">
    <text evidence="1">Belongs to the disease resistance NB-LRR family.</text>
</comment>
<dbReference type="GO" id="GO:0006952">
    <property type="term" value="P:defense response"/>
    <property type="evidence" value="ECO:0007669"/>
    <property type="project" value="UniProtKB-KW"/>
</dbReference>
<dbReference type="InterPro" id="IPR041118">
    <property type="entry name" value="Rx_N"/>
</dbReference>
<dbReference type="EMBL" id="RWGY01000005">
    <property type="protein sequence ID" value="TVU43269.1"/>
    <property type="molecule type" value="Genomic_DNA"/>
</dbReference>
<dbReference type="OrthoDB" id="1742798at2759"/>
<dbReference type="AlphaFoldDB" id="A0A5J9W4I3"/>
<proteinExistence type="inferred from homology"/>
<evidence type="ECO:0000256" key="2">
    <source>
        <dbReference type="ARBA" id="ARBA00022614"/>
    </source>
</evidence>
<feature type="domain" description="NB-ARC" evidence="6">
    <location>
        <begin position="164"/>
        <end position="256"/>
    </location>
</feature>
<keyword evidence="2" id="KW-0433">Leucine-rich repeat</keyword>
<evidence type="ECO:0000256" key="5">
    <source>
        <dbReference type="ARBA" id="ARBA00022821"/>
    </source>
</evidence>
<protein>
    <recommendedName>
        <fullName evidence="10">NB-ARC domain-containing protein</fullName>
    </recommendedName>
</protein>
<dbReference type="CDD" id="cd14798">
    <property type="entry name" value="RX-CC_like"/>
    <property type="match status" value="1"/>
</dbReference>
<comment type="caution">
    <text evidence="8">The sequence shown here is derived from an EMBL/GenBank/DDBJ whole genome shotgun (WGS) entry which is preliminary data.</text>
</comment>
<dbReference type="GO" id="GO:0043531">
    <property type="term" value="F:ADP binding"/>
    <property type="evidence" value="ECO:0007669"/>
    <property type="project" value="InterPro"/>
</dbReference>
<keyword evidence="9" id="KW-1185">Reference proteome</keyword>
<feature type="domain" description="Disease resistance N-terminal" evidence="7">
    <location>
        <begin position="15"/>
        <end position="96"/>
    </location>
</feature>
<feature type="non-terminal residue" evidence="8">
    <location>
        <position position="1"/>
    </location>
</feature>
<evidence type="ECO:0000259" key="6">
    <source>
        <dbReference type="Pfam" id="PF00931"/>
    </source>
</evidence>
<accession>A0A5J9W4I3</accession>
<evidence type="ECO:0008006" key="10">
    <source>
        <dbReference type="Google" id="ProtNLM"/>
    </source>
</evidence>
<name>A0A5J9W4I3_9POAL</name>
<dbReference type="Proteomes" id="UP000324897">
    <property type="component" value="Unassembled WGS sequence"/>
</dbReference>
<evidence type="ECO:0000256" key="4">
    <source>
        <dbReference type="ARBA" id="ARBA00022741"/>
    </source>
</evidence>
<evidence type="ECO:0000259" key="7">
    <source>
        <dbReference type="Pfam" id="PF18052"/>
    </source>
</evidence>
<sequence length="260" mass="28786">MASQVLVSASTGVTNNLLSKLTSLLVEHAAKLKTSEREEVIFIRGELSSMSAVLRESAMMEPQDVKVMEWMRQVREVAYDAEDCVDLFLAGAGRKLTRSPSILAALGLQTNLPPRHHRYKVHDSVPTSDDTIDLGSSSVVTVDPQLILMQHTAPVAIQGPTKHLHQLLAAEEKHATVTSIVGQPGIGKTTLALQVYTTVKEPFHCKVYIYVGQRASVWRVLLNIISQVSRQRKHDGIANERQAMNKIRTLLDNKRYEGTS</sequence>
<keyword evidence="3" id="KW-0677">Repeat</keyword>
<keyword evidence="4" id="KW-0547">Nucleotide-binding</keyword>
<keyword evidence="5" id="KW-0611">Plant defense</keyword>
<dbReference type="Gramene" id="TVU43269">
    <property type="protein sequence ID" value="TVU43269"/>
    <property type="gene ID" value="EJB05_09724"/>
</dbReference>
<dbReference type="Gene3D" id="1.20.5.4130">
    <property type="match status" value="1"/>
</dbReference>
<dbReference type="PANTHER" id="PTHR19338:SF65">
    <property type="entry name" value="OS06G0163900 PROTEIN"/>
    <property type="match status" value="1"/>
</dbReference>
<evidence type="ECO:0000313" key="8">
    <source>
        <dbReference type="EMBL" id="TVU43269.1"/>
    </source>
</evidence>